<gene>
    <name evidence="2" type="ORF">SPACI_049380</name>
</gene>
<dbReference type="Proteomes" id="UP000216052">
    <property type="component" value="Chromosome"/>
</dbReference>
<organism evidence="2 3">
    <name type="scientific">Sporomusa acidovorans (strain ATCC 49682 / DSM 3132 / Mol)</name>
    <dbReference type="NCBI Taxonomy" id="1123286"/>
    <lineage>
        <taxon>Bacteria</taxon>
        <taxon>Bacillati</taxon>
        <taxon>Bacillota</taxon>
        <taxon>Negativicutes</taxon>
        <taxon>Selenomonadales</taxon>
        <taxon>Sporomusaceae</taxon>
        <taxon>Sporomusa</taxon>
    </lineage>
</organism>
<sequence>MAKNSAKRRQLRLKFKRRAAALMGTAIMTGAVLSGIPVAKTFAAEAAAPPPVKTVQAQAAKDQRPPGRGWHEHKYSWPSPDENQAWYQDGKIYYRNGNYDSHRYPSDYAYYADSPVNYVKEVAANYGFDSDRDSFSLLTINSRRALVEVRKQDTGQLYNVLLERNGDYDWAVVSVSPV</sequence>
<reference evidence="2" key="1">
    <citation type="submission" date="2024-05" db="EMBL/GenBank/DDBJ databases">
        <title>Isolation and characterization of Sporomusa carbonis sp. nov., a carboxydotrophic hydrogenogen in the genus of Sporomusa isolated from a charcoal burning pile.</title>
        <authorList>
            <person name="Boeer T."/>
            <person name="Rosenbaum F."/>
            <person name="Eysell L."/>
            <person name="Mueller V."/>
            <person name="Daniel R."/>
            <person name="Poehlein A."/>
        </authorList>
    </citation>
    <scope>NUCLEOTIDE SEQUENCE [LARGE SCALE GENOMIC DNA]</scope>
    <source>
        <strain evidence="2">DSM 3132</strain>
    </source>
</reference>
<evidence type="ECO:0000313" key="2">
    <source>
        <dbReference type="EMBL" id="XFO74827.1"/>
    </source>
</evidence>
<accession>A0ABZ3J8V6</accession>
<name>A0ABZ3J8V6_SPOA4</name>
<feature type="signal peptide" evidence="1">
    <location>
        <begin position="1"/>
        <end position="34"/>
    </location>
</feature>
<feature type="chain" id="PRO_5045585689" evidence="1">
    <location>
        <begin position="35"/>
        <end position="178"/>
    </location>
</feature>
<dbReference type="EMBL" id="CP155571">
    <property type="protein sequence ID" value="XFO74827.1"/>
    <property type="molecule type" value="Genomic_DNA"/>
</dbReference>
<evidence type="ECO:0000256" key="1">
    <source>
        <dbReference type="SAM" id="SignalP"/>
    </source>
</evidence>
<proteinExistence type="predicted"/>
<protein>
    <submittedName>
        <fullName evidence="2">Uncharacterized protein</fullName>
    </submittedName>
</protein>
<keyword evidence="1" id="KW-0732">Signal</keyword>
<keyword evidence="3" id="KW-1185">Reference proteome</keyword>
<dbReference type="RefSeq" id="WP_093794029.1">
    <property type="nucleotide sequence ID" value="NZ_CP155571.1"/>
</dbReference>
<evidence type="ECO:0000313" key="3">
    <source>
        <dbReference type="Proteomes" id="UP000216052"/>
    </source>
</evidence>